<feature type="region of interest" description="Disordered" evidence="1">
    <location>
        <begin position="53"/>
        <end position="102"/>
    </location>
</feature>
<sequence>MPGYPQGYPQFDPYQPPPPPPKKKWPWVVGGVGALAVLALIVATGVILASGNTGSSHSTAAGARSATAPAVAPPVAPPAQAAPTSESARTTSRGLPTNGILKVGTDIQPGEYRITPVDASGGYWERLSCVTGDFSCIIANDNVSGDGYLSVLPSDVAVKVQGLELTPTGAPAQGPAPTPNPVGATPAGTDSQGFVGNSAARCNANNDAVAIGRTAGSLIVVCETGVGRYYYKGVRVSDGAGIEIDDPVRSGSGFVATNNGVQYTLNSNALTITKGSTQLSDEPMLQYWSN</sequence>
<dbReference type="EMBL" id="JANRHA010000010">
    <property type="protein sequence ID" value="MDG3015839.1"/>
    <property type="molecule type" value="Genomic_DNA"/>
</dbReference>
<feature type="region of interest" description="Disordered" evidence="1">
    <location>
        <begin position="1"/>
        <end position="21"/>
    </location>
</feature>
<dbReference type="AlphaFoldDB" id="A0A9X4M2X1"/>
<gene>
    <name evidence="3" type="ORF">NVS88_14855</name>
</gene>
<evidence type="ECO:0008006" key="5">
    <source>
        <dbReference type="Google" id="ProtNLM"/>
    </source>
</evidence>
<evidence type="ECO:0000313" key="3">
    <source>
        <dbReference type="EMBL" id="MDG3015839.1"/>
    </source>
</evidence>
<feature type="compositionally biased region" description="Polar residues" evidence="1">
    <location>
        <begin position="86"/>
        <end position="95"/>
    </location>
</feature>
<reference evidence="3" key="1">
    <citation type="submission" date="2022-08" db="EMBL/GenBank/DDBJ databases">
        <title>Genome analysis of Corynebacteriales strain.</title>
        <authorList>
            <person name="Lee S.D."/>
        </authorList>
    </citation>
    <scope>NUCLEOTIDE SEQUENCE</scope>
    <source>
        <strain evidence="3">D3-21</strain>
    </source>
</reference>
<protein>
    <recommendedName>
        <fullName evidence="5">Protein kinase</fullName>
    </recommendedName>
</protein>
<name>A0A9X4M2X1_9ACTN</name>
<evidence type="ECO:0000256" key="2">
    <source>
        <dbReference type="SAM" id="Phobius"/>
    </source>
</evidence>
<feature type="compositionally biased region" description="Low complexity" evidence="1">
    <location>
        <begin position="1"/>
        <end position="13"/>
    </location>
</feature>
<keyword evidence="2" id="KW-0472">Membrane</keyword>
<dbReference type="Proteomes" id="UP001152755">
    <property type="component" value="Unassembled WGS sequence"/>
</dbReference>
<organism evidence="3 4">
    <name type="scientific">Speluncibacter jeojiensis</name>
    <dbReference type="NCBI Taxonomy" id="2710754"/>
    <lineage>
        <taxon>Bacteria</taxon>
        <taxon>Bacillati</taxon>
        <taxon>Actinomycetota</taxon>
        <taxon>Actinomycetes</taxon>
        <taxon>Mycobacteriales</taxon>
        <taxon>Speluncibacteraceae</taxon>
        <taxon>Speluncibacter</taxon>
    </lineage>
</organism>
<keyword evidence="4" id="KW-1185">Reference proteome</keyword>
<keyword evidence="2" id="KW-0812">Transmembrane</keyword>
<feature type="transmembrane region" description="Helical" evidence="2">
    <location>
        <begin position="25"/>
        <end position="49"/>
    </location>
</feature>
<evidence type="ECO:0000256" key="1">
    <source>
        <dbReference type="SAM" id="MobiDB-lite"/>
    </source>
</evidence>
<feature type="compositionally biased region" description="Low complexity" evidence="1">
    <location>
        <begin position="53"/>
        <end position="70"/>
    </location>
</feature>
<evidence type="ECO:0000313" key="4">
    <source>
        <dbReference type="Proteomes" id="UP001152755"/>
    </source>
</evidence>
<keyword evidence="2" id="KW-1133">Transmembrane helix</keyword>
<accession>A0A9X4M2X1</accession>
<comment type="caution">
    <text evidence="3">The sequence shown here is derived from an EMBL/GenBank/DDBJ whole genome shotgun (WGS) entry which is preliminary data.</text>
</comment>
<proteinExistence type="predicted"/>
<feature type="region of interest" description="Disordered" evidence="1">
    <location>
        <begin position="168"/>
        <end position="190"/>
    </location>
</feature>
<dbReference type="RefSeq" id="WP_277833406.1">
    <property type="nucleotide sequence ID" value="NZ_JAAIVF010000004.1"/>
</dbReference>